<evidence type="ECO:0000256" key="1">
    <source>
        <dbReference type="SAM" id="Coils"/>
    </source>
</evidence>
<sequence>MVGSTAVKSSRSSSNQKSNKSMVEEPPQLINTSFDISPGADNSDSESSASSSPTIKAESMAENKPDVIPDGEPIRPQLVLTTVWNYVLGTAALVDFVAAWMHQRQTDRLENGEEVWEPSNNYEEFTATLAANFSNLGLIFSLLWFVDSFVTARNSWLNSQKEIEKRRVLGEKELGPSWLGLEKPTEAYLRTILIQVLLLPVGFYVTLFSVAVTYVTGGDVKEYFQWSTAEEHTHRFHLRIPLRKHHDETDETEEDPLTRYANFSLVVAAVHFTLKTIGKIIKKEGQRRAKAVGVHVARRALRKPLRFSRQLKKFLSYLRWVKYLLPIIATSNKFLQNFLDLLKKMKQKRDAYIARKMRRALFKERTPQEQREWAAIKMQKAWRAKQSLRYANAVKLFQGHREMMAAKRLQDRFRAKLEKARERIRKKKEELAALKKKEQEAQAKNLPAEQEMDDNDKARMYRLQKELKNHTDYIINKMLIRPNIPFVVWWKAAFVFAVIFEISGNILKPRLKRKHGYDSYNSLVEDHVVPNRWASLPVCNPKPKKLTPHEKMISEIAQMANKTRFTRNLLHLDNDKSFFVIQKPPPPELPWYCSKHATDIQGGFCSSMEFVIEHFDMFLAFVFFLDVFISFFTGVLDEETGVLKPPGFFPRYILPGVLLQCIVNPQMETTAKILKFFVTELLLLGPVRVTRWAVALVVPLLLFSHNAFQEIRRRIAYHKTGGLV</sequence>
<dbReference type="AlphaFoldDB" id="A0A7S2VBW6"/>
<accession>A0A7S2VBW6</accession>
<protein>
    <submittedName>
        <fullName evidence="4">Uncharacterized protein</fullName>
    </submittedName>
</protein>
<keyword evidence="3" id="KW-0812">Transmembrane</keyword>
<feature type="coiled-coil region" evidence="1">
    <location>
        <begin position="403"/>
        <end position="444"/>
    </location>
</feature>
<gene>
    <name evidence="4" type="ORF">APAL1065_LOCUS2809</name>
</gene>
<feature type="transmembrane region" description="Helical" evidence="3">
    <location>
        <begin position="488"/>
        <end position="507"/>
    </location>
</feature>
<feature type="transmembrane region" description="Helical" evidence="3">
    <location>
        <begin position="192"/>
        <end position="215"/>
    </location>
</feature>
<reference evidence="4" key="1">
    <citation type="submission" date="2021-01" db="EMBL/GenBank/DDBJ databases">
        <authorList>
            <person name="Corre E."/>
            <person name="Pelletier E."/>
            <person name="Niang G."/>
            <person name="Scheremetjew M."/>
            <person name="Finn R."/>
            <person name="Kale V."/>
            <person name="Holt S."/>
            <person name="Cochrane G."/>
            <person name="Meng A."/>
            <person name="Brown T."/>
            <person name="Cohen L."/>
        </authorList>
    </citation>
    <scope>NUCLEOTIDE SEQUENCE</scope>
    <source>
        <strain evidence="4">CCMP125</strain>
    </source>
</reference>
<organism evidence="4">
    <name type="scientific">Entomoneis paludosa</name>
    <dbReference type="NCBI Taxonomy" id="265537"/>
    <lineage>
        <taxon>Eukaryota</taxon>
        <taxon>Sar</taxon>
        <taxon>Stramenopiles</taxon>
        <taxon>Ochrophyta</taxon>
        <taxon>Bacillariophyta</taxon>
        <taxon>Bacillariophyceae</taxon>
        <taxon>Bacillariophycidae</taxon>
        <taxon>Entomoneidaceae</taxon>
        <taxon>Entomoneis</taxon>
    </lineage>
</organism>
<keyword evidence="3" id="KW-0472">Membrane</keyword>
<feature type="compositionally biased region" description="Low complexity" evidence="2">
    <location>
        <begin position="8"/>
        <end position="21"/>
    </location>
</feature>
<name>A0A7S2VBW6_9STRA</name>
<proteinExistence type="predicted"/>
<evidence type="ECO:0000256" key="3">
    <source>
        <dbReference type="SAM" id="Phobius"/>
    </source>
</evidence>
<feature type="region of interest" description="Disordered" evidence="2">
    <location>
        <begin position="1"/>
        <end position="72"/>
    </location>
</feature>
<feature type="transmembrane region" description="Helical" evidence="3">
    <location>
        <begin position="689"/>
        <end position="708"/>
    </location>
</feature>
<feature type="transmembrane region" description="Helical" evidence="3">
    <location>
        <begin position="617"/>
        <end position="636"/>
    </location>
</feature>
<keyword evidence="1" id="KW-0175">Coiled coil</keyword>
<keyword evidence="3" id="KW-1133">Transmembrane helix</keyword>
<dbReference type="EMBL" id="HBHT01004219">
    <property type="protein sequence ID" value="CAD9945500.1"/>
    <property type="molecule type" value="Transcribed_RNA"/>
</dbReference>
<feature type="transmembrane region" description="Helical" evidence="3">
    <location>
        <begin position="83"/>
        <end position="101"/>
    </location>
</feature>
<evidence type="ECO:0000313" key="4">
    <source>
        <dbReference type="EMBL" id="CAD9945500.1"/>
    </source>
</evidence>
<evidence type="ECO:0000256" key="2">
    <source>
        <dbReference type="SAM" id="MobiDB-lite"/>
    </source>
</evidence>